<feature type="compositionally biased region" description="Polar residues" evidence="1">
    <location>
        <begin position="70"/>
        <end position="96"/>
    </location>
</feature>
<evidence type="ECO:0000256" key="1">
    <source>
        <dbReference type="SAM" id="MobiDB-lite"/>
    </source>
</evidence>
<comment type="caution">
    <text evidence="2">The sequence shown here is derived from an EMBL/GenBank/DDBJ whole genome shotgun (WGS) entry which is preliminary data.</text>
</comment>
<gene>
    <name evidence="2" type="ORF">B9Z65_8025</name>
</gene>
<evidence type="ECO:0000313" key="3">
    <source>
        <dbReference type="Proteomes" id="UP000243723"/>
    </source>
</evidence>
<feature type="region of interest" description="Disordered" evidence="1">
    <location>
        <begin position="1"/>
        <end position="25"/>
    </location>
</feature>
<feature type="compositionally biased region" description="Polar residues" evidence="1">
    <location>
        <begin position="119"/>
        <end position="128"/>
    </location>
</feature>
<dbReference type="OrthoDB" id="5408734at2759"/>
<reference evidence="2 3" key="1">
    <citation type="submission" date="2017-05" db="EMBL/GenBank/DDBJ databases">
        <title>Draft genome sequence of Elsinoe australis.</title>
        <authorList>
            <person name="Cheng Q."/>
        </authorList>
    </citation>
    <scope>NUCLEOTIDE SEQUENCE [LARGE SCALE GENOMIC DNA]</scope>
    <source>
        <strain evidence="2 3">NL1</strain>
    </source>
</reference>
<feature type="region of interest" description="Disordered" evidence="1">
    <location>
        <begin position="64"/>
        <end position="173"/>
    </location>
</feature>
<keyword evidence="3" id="KW-1185">Reference proteome</keyword>
<name>A0A2P7YVU3_9PEZI</name>
<protein>
    <submittedName>
        <fullName evidence="2">Uncharacterized protein</fullName>
    </submittedName>
</protein>
<organism evidence="2 3">
    <name type="scientific">Elsinoe australis</name>
    <dbReference type="NCBI Taxonomy" id="40998"/>
    <lineage>
        <taxon>Eukaryota</taxon>
        <taxon>Fungi</taxon>
        <taxon>Dikarya</taxon>
        <taxon>Ascomycota</taxon>
        <taxon>Pezizomycotina</taxon>
        <taxon>Dothideomycetes</taxon>
        <taxon>Dothideomycetidae</taxon>
        <taxon>Myriangiales</taxon>
        <taxon>Elsinoaceae</taxon>
        <taxon>Elsinoe</taxon>
    </lineage>
</organism>
<accession>A0A2P7YVU3</accession>
<dbReference type="Proteomes" id="UP000243723">
    <property type="component" value="Unassembled WGS sequence"/>
</dbReference>
<dbReference type="AlphaFoldDB" id="A0A2P7YVU3"/>
<sequence>MNQNNRIEPESHAAKSFGDDLDSLFGMDKPLVELSQKVEEKKQNVDKQAEELAAIENRLKEAEARLAKATGTSELPPTPAKNNESVNHYAQAQNGASDARPVAPPKDARANFSRPQPPQAYQNATRGQETVDRKPLNPRQDSLGLPPIPGAMPVTPSGMDYRGDGYMQSGAQR</sequence>
<evidence type="ECO:0000313" key="2">
    <source>
        <dbReference type="EMBL" id="PSK40085.1"/>
    </source>
</evidence>
<dbReference type="EMBL" id="NHZQ01000363">
    <property type="protein sequence ID" value="PSK40085.1"/>
    <property type="molecule type" value="Genomic_DNA"/>
</dbReference>
<proteinExistence type="predicted"/>